<evidence type="ECO:0000313" key="1">
    <source>
        <dbReference type="EMBL" id="MBX08674.1"/>
    </source>
</evidence>
<accession>A0A2P2KSK6</accession>
<sequence>MAESSTENQCAVCLENTQHALYRFLLPWAGIHK</sequence>
<dbReference type="EMBL" id="GGEC01028190">
    <property type="protein sequence ID" value="MBX08674.1"/>
    <property type="molecule type" value="Transcribed_RNA"/>
</dbReference>
<organism evidence="1">
    <name type="scientific">Rhizophora mucronata</name>
    <name type="common">Asiatic mangrove</name>
    <dbReference type="NCBI Taxonomy" id="61149"/>
    <lineage>
        <taxon>Eukaryota</taxon>
        <taxon>Viridiplantae</taxon>
        <taxon>Streptophyta</taxon>
        <taxon>Embryophyta</taxon>
        <taxon>Tracheophyta</taxon>
        <taxon>Spermatophyta</taxon>
        <taxon>Magnoliopsida</taxon>
        <taxon>eudicotyledons</taxon>
        <taxon>Gunneridae</taxon>
        <taxon>Pentapetalae</taxon>
        <taxon>rosids</taxon>
        <taxon>fabids</taxon>
        <taxon>Malpighiales</taxon>
        <taxon>Rhizophoraceae</taxon>
        <taxon>Rhizophora</taxon>
    </lineage>
</organism>
<name>A0A2P2KSK6_RHIMU</name>
<protein>
    <submittedName>
        <fullName evidence="1">Uncharacterized protein</fullName>
    </submittedName>
</protein>
<reference evidence="1" key="1">
    <citation type="submission" date="2018-02" db="EMBL/GenBank/DDBJ databases">
        <title>Rhizophora mucronata_Transcriptome.</title>
        <authorList>
            <person name="Meera S.P."/>
            <person name="Sreeshan A."/>
            <person name="Augustine A."/>
        </authorList>
    </citation>
    <scope>NUCLEOTIDE SEQUENCE</scope>
    <source>
        <tissue evidence="1">Leaf</tissue>
    </source>
</reference>
<dbReference type="AlphaFoldDB" id="A0A2P2KSK6"/>
<proteinExistence type="predicted"/>